<name>A0A7J7X5A6_RHIFE</name>
<evidence type="ECO:0000313" key="1">
    <source>
        <dbReference type="EMBL" id="KAF6344865.1"/>
    </source>
</evidence>
<organism evidence="1 2">
    <name type="scientific">Rhinolophus ferrumequinum</name>
    <name type="common">Greater horseshoe bat</name>
    <dbReference type="NCBI Taxonomy" id="59479"/>
    <lineage>
        <taxon>Eukaryota</taxon>
        <taxon>Metazoa</taxon>
        <taxon>Chordata</taxon>
        <taxon>Craniata</taxon>
        <taxon>Vertebrata</taxon>
        <taxon>Euteleostomi</taxon>
        <taxon>Mammalia</taxon>
        <taxon>Eutheria</taxon>
        <taxon>Laurasiatheria</taxon>
        <taxon>Chiroptera</taxon>
        <taxon>Yinpterochiroptera</taxon>
        <taxon>Rhinolophoidea</taxon>
        <taxon>Rhinolophidae</taxon>
        <taxon>Rhinolophinae</taxon>
        <taxon>Rhinolophus</taxon>
    </lineage>
</organism>
<evidence type="ECO:0000313" key="2">
    <source>
        <dbReference type="Proteomes" id="UP000585614"/>
    </source>
</evidence>
<comment type="caution">
    <text evidence="1">The sequence shown here is derived from an EMBL/GenBank/DDBJ whole genome shotgun (WGS) entry which is preliminary data.</text>
</comment>
<proteinExistence type="predicted"/>
<dbReference type="EMBL" id="JACAGC010000009">
    <property type="protein sequence ID" value="KAF6344865.1"/>
    <property type="molecule type" value="Genomic_DNA"/>
</dbReference>
<dbReference type="AlphaFoldDB" id="A0A7J7X5A6"/>
<gene>
    <name evidence="1" type="ORF">mRhiFer1_010241</name>
</gene>
<accession>A0A7J7X5A6</accession>
<dbReference type="Proteomes" id="UP000585614">
    <property type="component" value="Unassembled WGS sequence"/>
</dbReference>
<sequence>MRGNGTTGRSPTSSLKTSKTLQSITTATSNLRPPAALPGGSVLGSQSSVAWILLKGSREGVQERLWDHHWFRGLSSYMWDMTSRTGLGVGSSAWSTGFLPHFALRLTPPSLCLTPTYLISLDGLAASLSDATT</sequence>
<protein>
    <submittedName>
        <fullName evidence="1">Uncharacterized protein</fullName>
    </submittedName>
</protein>
<reference evidence="1 2" key="1">
    <citation type="journal article" date="2020" name="Nature">
        <title>Six reference-quality genomes reveal evolution of bat adaptations.</title>
        <authorList>
            <person name="Jebb D."/>
            <person name="Huang Z."/>
            <person name="Pippel M."/>
            <person name="Hughes G.M."/>
            <person name="Lavrichenko K."/>
            <person name="Devanna P."/>
            <person name="Winkler S."/>
            <person name="Jermiin L.S."/>
            <person name="Skirmuntt E.C."/>
            <person name="Katzourakis A."/>
            <person name="Burkitt-Gray L."/>
            <person name="Ray D.A."/>
            <person name="Sullivan K.A.M."/>
            <person name="Roscito J.G."/>
            <person name="Kirilenko B.M."/>
            <person name="Davalos L.M."/>
            <person name="Corthals A.P."/>
            <person name="Power M.L."/>
            <person name="Jones G."/>
            <person name="Ransome R.D."/>
            <person name="Dechmann D.K.N."/>
            <person name="Locatelli A.G."/>
            <person name="Puechmaille S.J."/>
            <person name="Fedrigo O."/>
            <person name="Jarvis E.D."/>
            <person name="Hiller M."/>
            <person name="Vernes S.C."/>
            <person name="Myers E.W."/>
            <person name="Teeling E.C."/>
        </authorList>
    </citation>
    <scope>NUCLEOTIDE SEQUENCE [LARGE SCALE GENOMIC DNA]</scope>
    <source>
        <strain evidence="1">MRhiFer1</strain>
        <tissue evidence="1">Lung</tissue>
    </source>
</reference>